<dbReference type="PANTHER" id="PTHR16148">
    <property type="entry name" value="NF-KAPPA-B-REPRESSING FACTOR-RELATED"/>
    <property type="match status" value="1"/>
</dbReference>
<evidence type="ECO:0000313" key="2">
    <source>
        <dbReference type="EMBL" id="CAE8604941.1"/>
    </source>
</evidence>
<dbReference type="EMBL" id="CAJNNV010017134">
    <property type="protein sequence ID" value="CAE8604941.1"/>
    <property type="molecule type" value="Genomic_DNA"/>
</dbReference>
<comment type="caution">
    <text evidence="2">The sequence shown here is derived from an EMBL/GenBank/DDBJ whole genome shotgun (WGS) entry which is preliminary data.</text>
</comment>
<evidence type="ECO:0000313" key="3">
    <source>
        <dbReference type="Proteomes" id="UP000654075"/>
    </source>
</evidence>
<name>A0A813F111_POLGL</name>
<organism evidence="2 3">
    <name type="scientific">Polarella glacialis</name>
    <name type="common">Dinoflagellate</name>
    <dbReference type="NCBI Taxonomy" id="89957"/>
    <lineage>
        <taxon>Eukaryota</taxon>
        <taxon>Sar</taxon>
        <taxon>Alveolata</taxon>
        <taxon>Dinophyceae</taxon>
        <taxon>Suessiales</taxon>
        <taxon>Suessiaceae</taxon>
        <taxon>Polarella</taxon>
    </lineage>
</organism>
<dbReference type="Proteomes" id="UP000654075">
    <property type="component" value="Unassembled WGS sequence"/>
</dbReference>
<gene>
    <name evidence="2" type="ORF">PGLA1383_LOCUS23081</name>
</gene>
<feature type="compositionally biased region" description="Polar residues" evidence="1">
    <location>
        <begin position="111"/>
        <end position="125"/>
    </location>
</feature>
<dbReference type="PANTHER" id="PTHR16148:SF14">
    <property type="entry name" value="MYND-TYPE DOMAIN-CONTAINING PROTEIN"/>
    <property type="match status" value="1"/>
</dbReference>
<feature type="region of interest" description="Disordered" evidence="1">
    <location>
        <begin position="286"/>
        <end position="312"/>
    </location>
</feature>
<feature type="region of interest" description="Disordered" evidence="1">
    <location>
        <begin position="98"/>
        <end position="179"/>
    </location>
</feature>
<protein>
    <submittedName>
        <fullName evidence="2">Uncharacterized protein</fullName>
    </submittedName>
</protein>
<accession>A0A813F111</accession>
<evidence type="ECO:0000256" key="1">
    <source>
        <dbReference type="SAM" id="MobiDB-lite"/>
    </source>
</evidence>
<feature type="non-terminal residue" evidence="2">
    <location>
        <position position="1"/>
    </location>
</feature>
<dbReference type="AlphaFoldDB" id="A0A813F111"/>
<proteinExistence type="predicted"/>
<reference evidence="2" key="1">
    <citation type="submission" date="2021-02" db="EMBL/GenBank/DDBJ databases">
        <authorList>
            <person name="Dougan E. K."/>
            <person name="Rhodes N."/>
            <person name="Thang M."/>
            <person name="Chan C."/>
        </authorList>
    </citation>
    <scope>NUCLEOTIDE SEQUENCE</scope>
</reference>
<sequence>ARERGKFASNIQRSSDAAAIQLSLDRFRSGLSAQEPILQDLQRLQASFRVLPELKPNSAGTEARHAALRATFKAAAAPIAAAAAAAALASFKAAAAAADGGFKPPPKTPDSAPTLSISIPSPDTKNNNNDNNNDNNNNDSNNTNNNTNNNNSNNSNNTNNNNNNSNGAASSGPIVSGGASVQEAAPRTFFRSNSKSIAAQWAASRTVSRSASKFLTFDSEVAEQPEMEDEEELLSRWLLLEEKEKAQLARWEARWQGPEQGFLPQLQSPPKQLAASPHSRLLSHRYRSRNRSPRNHFGDTLPEVGGGGSHPVVPKRTLQAAADLEAVWGSSFIFPLAQAQESATSVGKLGSQASAELQKTEAAIPATDSCRLARSCDSARRAALQPGEPLTETKKKPMLSVLLKAAALKSLTGGSPRAGSKEKIPDASERWRDLRKSAVLERLVASANISLSDSLGNV</sequence>
<feature type="compositionally biased region" description="Low complexity" evidence="1">
    <location>
        <begin position="126"/>
        <end position="166"/>
    </location>
</feature>
<keyword evidence="3" id="KW-1185">Reference proteome</keyword>